<evidence type="ECO:0000313" key="2">
    <source>
        <dbReference type="EMBL" id="CAJ1392626.1"/>
    </source>
</evidence>
<dbReference type="EMBL" id="CAUJNA010002369">
    <property type="protein sequence ID" value="CAJ1392626.1"/>
    <property type="molecule type" value="Genomic_DNA"/>
</dbReference>
<sequence length="182" mass="21300">MIDGPSACFLRFTDWVAESFAPAHHSFQPLEVADVSNPNKPVLVRSDMCHDFVTDGLWFLYENGAHLQPESHVFRDHIIMYAWKAQKQEQSPQMLRRWQRYLRQLELSLARIKKQFTFAREALLWNWRLQVHSFLHTEHATYSLSLAPPFLNYCYLPLAIPPQAGTSIPSRRRLHQEPQAAC</sequence>
<keyword evidence="3" id="KW-1185">Reference proteome</keyword>
<protein>
    <submittedName>
        <fullName evidence="2">Uncharacterized protein</fullName>
    </submittedName>
</protein>
<accession>A0AA36ISC7</accession>
<comment type="caution">
    <text evidence="2">The sequence shown here is derived from an EMBL/GenBank/DDBJ whole genome shotgun (WGS) entry which is preliminary data.</text>
</comment>
<evidence type="ECO:0000256" key="1">
    <source>
        <dbReference type="SAM" id="Coils"/>
    </source>
</evidence>
<feature type="coiled-coil region" evidence="1">
    <location>
        <begin position="95"/>
        <end position="122"/>
    </location>
</feature>
<dbReference type="Proteomes" id="UP001178507">
    <property type="component" value="Unassembled WGS sequence"/>
</dbReference>
<keyword evidence="1" id="KW-0175">Coiled coil</keyword>
<reference evidence="2" key="1">
    <citation type="submission" date="2023-08" db="EMBL/GenBank/DDBJ databases">
        <authorList>
            <person name="Chen Y."/>
            <person name="Shah S."/>
            <person name="Dougan E. K."/>
            <person name="Thang M."/>
            <person name="Chan C."/>
        </authorList>
    </citation>
    <scope>NUCLEOTIDE SEQUENCE</scope>
</reference>
<organism evidence="2 3">
    <name type="scientific">Effrenium voratum</name>
    <dbReference type="NCBI Taxonomy" id="2562239"/>
    <lineage>
        <taxon>Eukaryota</taxon>
        <taxon>Sar</taxon>
        <taxon>Alveolata</taxon>
        <taxon>Dinophyceae</taxon>
        <taxon>Suessiales</taxon>
        <taxon>Symbiodiniaceae</taxon>
        <taxon>Effrenium</taxon>
    </lineage>
</organism>
<proteinExistence type="predicted"/>
<name>A0AA36ISC7_9DINO</name>
<gene>
    <name evidence="2" type="ORF">EVOR1521_LOCUS17676</name>
</gene>
<dbReference type="AlphaFoldDB" id="A0AA36ISC7"/>
<evidence type="ECO:0000313" key="3">
    <source>
        <dbReference type="Proteomes" id="UP001178507"/>
    </source>
</evidence>